<organism evidence="2 3">
    <name type="scientific">Stereum hirsutum (strain FP-91666)</name>
    <name type="common">White-rot fungus</name>
    <dbReference type="NCBI Taxonomy" id="721885"/>
    <lineage>
        <taxon>Eukaryota</taxon>
        <taxon>Fungi</taxon>
        <taxon>Dikarya</taxon>
        <taxon>Basidiomycota</taxon>
        <taxon>Agaricomycotina</taxon>
        <taxon>Agaricomycetes</taxon>
        <taxon>Russulales</taxon>
        <taxon>Stereaceae</taxon>
        <taxon>Stereum</taxon>
    </lineage>
</organism>
<protein>
    <submittedName>
        <fullName evidence="2">Uncharacterized protein</fullName>
    </submittedName>
</protein>
<feature type="compositionally biased region" description="Basic and acidic residues" evidence="1">
    <location>
        <begin position="51"/>
        <end position="62"/>
    </location>
</feature>
<evidence type="ECO:0000313" key="2">
    <source>
        <dbReference type="EMBL" id="EIM79600.1"/>
    </source>
</evidence>
<dbReference type="AlphaFoldDB" id="R7RXJ4"/>
<dbReference type="KEGG" id="shs:STEHIDRAFT_126450"/>
<dbReference type="GeneID" id="18797766"/>
<reference evidence="3" key="1">
    <citation type="journal article" date="2012" name="Science">
        <title>The Paleozoic origin of enzymatic lignin decomposition reconstructed from 31 fungal genomes.</title>
        <authorList>
            <person name="Floudas D."/>
            <person name="Binder M."/>
            <person name="Riley R."/>
            <person name="Barry K."/>
            <person name="Blanchette R.A."/>
            <person name="Henrissat B."/>
            <person name="Martinez A.T."/>
            <person name="Otillar R."/>
            <person name="Spatafora J.W."/>
            <person name="Yadav J.S."/>
            <person name="Aerts A."/>
            <person name="Benoit I."/>
            <person name="Boyd A."/>
            <person name="Carlson A."/>
            <person name="Copeland A."/>
            <person name="Coutinho P.M."/>
            <person name="de Vries R.P."/>
            <person name="Ferreira P."/>
            <person name="Findley K."/>
            <person name="Foster B."/>
            <person name="Gaskell J."/>
            <person name="Glotzer D."/>
            <person name="Gorecki P."/>
            <person name="Heitman J."/>
            <person name="Hesse C."/>
            <person name="Hori C."/>
            <person name="Igarashi K."/>
            <person name="Jurgens J.A."/>
            <person name="Kallen N."/>
            <person name="Kersten P."/>
            <person name="Kohler A."/>
            <person name="Kuees U."/>
            <person name="Kumar T.K.A."/>
            <person name="Kuo A."/>
            <person name="LaButti K."/>
            <person name="Larrondo L.F."/>
            <person name="Lindquist E."/>
            <person name="Ling A."/>
            <person name="Lombard V."/>
            <person name="Lucas S."/>
            <person name="Lundell T."/>
            <person name="Martin R."/>
            <person name="McLaughlin D.J."/>
            <person name="Morgenstern I."/>
            <person name="Morin E."/>
            <person name="Murat C."/>
            <person name="Nagy L.G."/>
            <person name="Nolan M."/>
            <person name="Ohm R.A."/>
            <person name="Patyshakuliyeva A."/>
            <person name="Rokas A."/>
            <person name="Ruiz-Duenas F.J."/>
            <person name="Sabat G."/>
            <person name="Salamov A."/>
            <person name="Samejima M."/>
            <person name="Schmutz J."/>
            <person name="Slot J.C."/>
            <person name="St John F."/>
            <person name="Stenlid J."/>
            <person name="Sun H."/>
            <person name="Sun S."/>
            <person name="Syed K."/>
            <person name="Tsang A."/>
            <person name="Wiebenga A."/>
            <person name="Young D."/>
            <person name="Pisabarro A."/>
            <person name="Eastwood D.C."/>
            <person name="Martin F."/>
            <person name="Cullen D."/>
            <person name="Grigoriev I.V."/>
            <person name="Hibbett D.S."/>
        </authorList>
    </citation>
    <scope>NUCLEOTIDE SEQUENCE [LARGE SCALE GENOMIC DNA]</scope>
    <source>
        <strain evidence="3">FP-91666</strain>
    </source>
</reference>
<evidence type="ECO:0000256" key="1">
    <source>
        <dbReference type="SAM" id="MobiDB-lite"/>
    </source>
</evidence>
<feature type="region of interest" description="Disordered" evidence="1">
    <location>
        <begin position="1"/>
        <end position="27"/>
    </location>
</feature>
<dbReference type="RefSeq" id="XP_007311385.1">
    <property type="nucleotide sequence ID" value="XM_007311323.1"/>
</dbReference>
<accession>R7RXJ4</accession>
<feature type="region of interest" description="Disordered" evidence="1">
    <location>
        <begin position="51"/>
        <end position="78"/>
    </location>
</feature>
<sequence length="98" mass="11201">MNGSTMYITWSHRRSQPPAGGFHQPRHWRRVPPDYPISYLTSLSPYVNTRVGREGLRKDEGRSRRRGLSFVSKSQPQPPLASLLHALNQIQGIDRCCS</sequence>
<dbReference type="Proteomes" id="UP000053927">
    <property type="component" value="Unassembled WGS sequence"/>
</dbReference>
<dbReference type="EMBL" id="JH687403">
    <property type="protein sequence ID" value="EIM79600.1"/>
    <property type="molecule type" value="Genomic_DNA"/>
</dbReference>
<keyword evidence="3" id="KW-1185">Reference proteome</keyword>
<name>R7RXJ4_STEHR</name>
<gene>
    <name evidence="2" type="ORF">STEHIDRAFT_126450</name>
</gene>
<proteinExistence type="predicted"/>
<evidence type="ECO:0000313" key="3">
    <source>
        <dbReference type="Proteomes" id="UP000053927"/>
    </source>
</evidence>